<feature type="region of interest" description="Disordered" evidence="1">
    <location>
        <begin position="1"/>
        <end position="47"/>
    </location>
</feature>
<evidence type="ECO:0000313" key="3">
    <source>
        <dbReference type="Proteomes" id="UP000243232"/>
    </source>
</evidence>
<keyword evidence="3" id="KW-1185">Reference proteome</keyword>
<protein>
    <submittedName>
        <fullName evidence="2">Uncharacterized protein</fullName>
    </submittedName>
</protein>
<evidence type="ECO:0000256" key="1">
    <source>
        <dbReference type="SAM" id="MobiDB-lite"/>
    </source>
</evidence>
<dbReference type="EMBL" id="LT629785">
    <property type="protein sequence ID" value="SDU33177.1"/>
    <property type="molecule type" value="Genomic_DNA"/>
</dbReference>
<sequence>MIGPTLTEREPLIAADSPKAAGKHSEEDAAQNQEEQDRQTRTDRQGD</sequence>
<accession>A0A1H2HMT0</accession>
<gene>
    <name evidence="2" type="ORF">SAMN05216296_3127</name>
</gene>
<reference evidence="3" key="1">
    <citation type="submission" date="2016-10" db="EMBL/GenBank/DDBJ databases">
        <authorList>
            <person name="Varghese N."/>
            <person name="Submissions S."/>
        </authorList>
    </citation>
    <scope>NUCLEOTIDE SEQUENCE [LARGE SCALE GENOMIC DNA]</scope>
    <source>
        <strain evidence="3">DSM 17875</strain>
    </source>
</reference>
<proteinExistence type="predicted"/>
<dbReference type="Proteomes" id="UP000243232">
    <property type="component" value="Chromosome I"/>
</dbReference>
<dbReference type="AlphaFoldDB" id="A0A1H2HMT0"/>
<evidence type="ECO:0000313" key="2">
    <source>
        <dbReference type="EMBL" id="SDU33177.1"/>
    </source>
</evidence>
<organism evidence="2 3">
    <name type="scientific">Pseudomonas pohangensis</name>
    <dbReference type="NCBI Taxonomy" id="364197"/>
    <lineage>
        <taxon>Bacteria</taxon>
        <taxon>Pseudomonadati</taxon>
        <taxon>Pseudomonadota</taxon>
        <taxon>Gammaproteobacteria</taxon>
        <taxon>Pseudomonadales</taxon>
        <taxon>Pseudomonadaceae</taxon>
        <taxon>Pseudomonas</taxon>
    </lineage>
</organism>
<name>A0A1H2HMT0_9PSED</name>
<feature type="compositionally biased region" description="Basic and acidic residues" evidence="1">
    <location>
        <begin position="35"/>
        <end position="47"/>
    </location>
</feature>